<evidence type="ECO:0000256" key="4">
    <source>
        <dbReference type="ARBA" id="ARBA00022833"/>
    </source>
</evidence>
<dbReference type="InterPro" id="IPR001723">
    <property type="entry name" value="Nuclear_hrmn_rcpt"/>
</dbReference>
<keyword evidence="9" id="KW-0539">Nucleus</keyword>
<gene>
    <name evidence="11" type="primary">tll</name>
</gene>
<dbReference type="Gene3D" id="1.10.565.10">
    <property type="entry name" value="Retinoid X Receptor"/>
    <property type="match status" value="1"/>
</dbReference>
<dbReference type="SUPFAM" id="SSF48508">
    <property type="entry name" value="Nuclear receptor ligand-binding domain"/>
    <property type="match status" value="1"/>
</dbReference>
<evidence type="ECO:0000256" key="7">
    <source>
        <dbReference type="ARBA" id="ARBA00023163"/>
    </source>
</evidence>
<name>D9I2W8_9HYME</name>
<proteinExistence type="evidence at transcript level"/>
<dbReference type="FunFam" id="3.30.50.10:FF:000019">
    <property type="entry name" value="Nuclear receptor subfamily 2 group E member"/>
    <property type="match status" value="1"/>
</dbReference>
<dbReference type="PRINTS" id="PR00047">
    <property type="entry name" value="STROIDFINGER"/>
</dbReference>
<evidence type="ECO:0000256" key="1">
    <source>
        <dbReference type="ARBA" id="ARBA00004123"/>
    </source>
</evidence>
<dbReference type="Pfam" id="PF00105">
    <property type="entry name" value="zf-C4"/>
    <property type="match status" value="1"/>
</dbReference>
<evidence type="ECO:0000256" key="3">
    <source>
        <dbReference type="ARBA" id="ARBA00022771"/>
    </source>
</evidence>
<keyword evidence="3" id="KW-0863">Zinc-finger</keyword>
<evidence type="ECO:0000256" key="5">
    <source>
        <dbReference type="ARBA" id="ARBA00023015"/>
    </source>
</evidence>
<dbReference type="GO" id="GO:0000122">
    <property type="term" value="P:negative regulation of transcription by RNA polymerase II"/>
    <property type="evidence" value="ECO:0007669"/>
    <property type="project" value="UniProtKB-ARBA"/>
</dbReference>
<protein>
    <submittedName>
        <fullName evidence="11">Tailless</fullName>
    </submittedName>
</protein>
<dbReference type="SMART" id="SM00399">
    <property type="entry name" value="ZnF_C4"/>
    <property type="match status" value="1"/>
</dbReference>
<dbReference type="InterPro" id="IPR001628">
    <property type="entry name" value="Znf_hrmn_rcpt"/>
</dbReference>
<reference evidence="11" key="1">
    <citation type="submission" date="2016-11" db="EMBL/GenBank/DDBJ databases">
        <title>Molecular cloning and expression analysis of a tailless gene in the ant Polyrhachis vicina.</title>
        <authorList>
            <person name="Liu X."/>
            <person name="Xi G."/>
            <person name="Li K."/>
            <person name="He H."/>
            <person name="Guo X."/>
            <person name="Wu J."/>
            <person name="Lu X."/>
        </authorList>
    </citation>
    <scope>NUCLEOTIDE SEQUENCE</scope>
</reference>
<dbReference type="PROSITE" id="PS51030">
    <property type="entry name" value="NUCLEAR_REC_DBD_2"/>
    <property type="match status" value="1"/>
</dbReference>
<dbReference type="EMBL" id="HM064499">
    <property type="protein sequence ID" value="ADI47122.1"/>
    <property type="molecule type" value="mRNA"/>
</dbReference>
<evidence type="ECO:0000259" key="10">
    <source>
        <dbReference type="PROSITE" id="PS51030"/>
    </source>
</evidence>
<dbReference type="InterPro" id="IPR013088">
    <property type="entry name" value="Znf_NHR/GATA"/>
</dbReference>
<sequence length="419" mass="47766">MQNQESQLPHMPVAPPKMPASSSRILYDIPCKVCRDHSSGKHYGIFACDGCAGFFKRSIRRNRQYVCKAKSEGGCMVDKTHRNQCRACRLAKCIQAGMNKDAVQHERGPRNSTLRRQQMALYSIVPCMMRSLARMYPPAGKSCTLDLGGAPKPLEHYCHRDDGGDMHNHRVARSSYHNELVDSDNKNNDCDEELPLEDDEIEAESIWESAARLLFMNVNWVRRGLSLAKGTSLPLPDQLQKLEDSWRELFILAAAQYLPPLDLTHLLEIEGELNRAICWEVSCFRETLADIRQMRLDPHEYVYIRALVLFKSIYACYYIPSSIWSNGSVCFNTADSEDKLDGTGSMDYNDGGQLALTSPLHDPTIHEGRFGLERRKGDHGEENLPLSSEDMPDHYIYVSYPPELKRRLLESCYNRTTRL</sequence>
<dbReference type="PRINTS" id="PR00398">
    <property type="entry name" value="STRDHORMONER"/>
</dbReference>
<dbReference type="SUPFAM" id="SSF57716">
    <property type="entry name" value="Glucocorticoid receptor-like (DNA-binding domain)"/>
    <property type="match status" value="1"/>
</dbReference>
<evidence type="ECO:0000256" key="8">
    <source>
        <dbReference type="ARBA" id="ARBA00023170"/>
    </source>
</evidence>
<evidence type="ECO:0000256" key="6">
    <source>
        <dbReference type="ARBA" id="ARBA00023125"/>
    </source>
</evidence>
<keyword evidence="6" id="KW-0238">DNA-binding</keyword>
<dbReference type="CDD" id="cd07163">
    <property type="entry name" value="NR_DBD_TLX"/>
    <property type="match status" value="1"/>
</dbReference>
<accession>D9I2W8</accession>
<dbReference type="PROSITE" id="PS00031">
    <property type="entry name" value="NUCLEAR_REC_DBD_1"/>
    <property type="match status" value="1"/>
</dbReference>
<keyword evidence="7" id="KW-0804">Transcription</keyword>
<evidence type="ECO:0000256" key="9">
    <source>
        <dbReference type="ARBA" id="ARBA00023242"/>
    </source>
</evidence>
<keyword evidence="5" id="KW-0805">Transcription regulation</keyword>
<keyword evidence="2" id="KW-0479">Metal-binding</keyword>
<feature type="domain" description="Nuclear receptor" evidence="10">
    <location>
        <begin position="28"/>
        <end position="105"/>
    </location>
</feature>
<dbReference type="GO" id="GO:0005634">
    <property type="term" value="C:nucleus"/>
    <property type="evidence" value="ECO:0007669"/>
    <property type="project" value="UniProtKB-SubCell"/>
</dbReference>
<dbReference type="GO" id="GO:0043565">
    <property type="term" value="F:sequence-specific DNA binding"/>
    <property type="evidence" value="ECO:0007669"/>
    <property type="project" value="InterPro"/>
</dbReference>
<keyword evidence="8" id="KW-0675">Receptor</keyword>
<dbReference type="PANTHER" id="PTHR24083">
    <property type="entry name" value="NUCLEAR HORMONE RECEPTOR"/>
    <property type="match status" value="1"/>
</dbReference>
<organism evidence="11">
    <name type="scientific">Polyrhachis vicina</name>
    <name type="common">edible Chinese black ant</name>
    <dbReference type="NCBI Taxonomy" id="455035"/>
    <lineage>
        <taxon>Eukaryota</taxon>
        <taxon>Metazoa</taxon>
        <taxon>Ecdysozoa</taxon>
        <taxon>Arthropoda</taxon>
        <taxon>Hexapoda</taxon>
        <taxon>Insecta</taxon>
        <taxon>Pterygota</taxon>
        <taxon>Neoptera</taxon>
        <taxon>Endopterygota</taxon>
        <taxon>Hymenoptera</taxon>
        <taxon>Apocrita</taxon>
        <taxon>Aculeata</taxon>
        <taxon>Formicoidea</taxon>
        <taxon>Formicidae</taxon>
        <taxon>Formicinae</taxon>
        <taxon>Polyrhachis</taxon>
    </lineage>
</organism>
<dbReference type="InterPro" id="IPR035500">
    <property type="entry name" value="NHR-like_dom_sf"/>
</dbReference>
<dbReference type="GO" id="GO:0032502">
    <property type="term" value="P:developmental process"/>
    <property type="evidence" value="ECO:0007669"/>
    <property type="project" value="UniProtKB-ARBA"/>
</dbReference>
<comment type="subcellular location">
    <subcellularLocation>
        <location evidence="1">Nucleus</location>
    </subcellularLocation>
</comment>
<dbReference type="GO" id="GO:0003700">
    <property type="term" value="F:DNA-binding transcription factor activity"/>
    <property type="evidence" value="ECO:0007669"/>
    <property type="project" value="InterPro"/>
</dbReference>
<evidence type="ECO:0000256" key="2">
    <source>
        <dbReference type="ARBA" id="ARBA00022723"/>
    </source>
</evidence>
<dbReference type="AlphaFoldDB" id="D9I2W8"/>
<dbReference type="InterPro" id="IPR050274">
    <property type="entry name" value="Nuclear_hormone_rcpt_NR2"/>
</dbReference>
<dbReference type="GO" id="GO:0008270">
    <property type="term" value="F:zinc ion binding"/>
    <property type="evidence" value="ECO:0007669"/>
    <property type="project" value="UniProtKB-KW"/>
</dbReference>
<dbReference type="Gene3D" id="3.30.50.10">
    <property type="entry name" value="Erythroid Transcription Factor GATA-1, subunit A"/>
    <property type="match status" value="1"/>
</dbReference>
<keyword evidence="4" id="KW-0862">Zinc</keyword>
<evidence type="ECO:0000313" key="11">
    <source>
        <dbReference type="EMBL" id="ADI47122.1"/>
    </source>
</evidence>